<accession>A0A9N9CJP1</accession>
<dbReference type="AlphaFoldDB" id="A0A9N9CJP1"/>
<evidence type="ECO:0000313" key="1">
    <source>
        <dbReference type="EMBL" id="CAG8602381.1"/>
    </source>
</evidence>
<evidence type="ECO:0000313" key="2">
    <source>
        <dbReference type="Proteomes" id="UP000789508"/>
    </source>
</evidence>
<organism evidence="1 2">
    <name type="scientific">Ambispora leptoticha</name>
    <dbReference type="NCBI Taxonomy" id="144679"/>
    <lineage>
        <taxon>Eukaryota</taxon>
        <taxon>Fungi</taxon>
        <taxon>Fungi incertae sedis</taxon>
        <taxon>Mucoromycota</taxon>
        <taxon>Glomeromycotina</taxon>
        <taxon>Glomeromycetes</taxon>
        <taxon>Archaeosporales</taxon>
        <taxon>Ambisporaceae</taxon>
        <taxon>Ambispora</taxon>
    </lineage>
</organism>
<name>A0A9N9CJP1_9GLOM</name>
<keyword evidence="2" id="KW-1185">Reference proteome</keyword>
<dbReference type="Proteomes" id="UP000789508">
    <property type="component" value="Unassembled WGS sequence"/>
</dbReference>
<comment type="caution">
    <text evidence="1">The sequence shown here is derived from an EMBL/GenBank/DDBJ whole genome shotgun (WGS) entry which is preliminary data.</text>
</comment>
<proteinExistence type="predicted"/>
<dbReference type="EMBL" id="CAJVPS010004331">
    <property type="protein sequence ID" value="CAG8602381.1"/>
    <property type="molecule type" value="Genomic_DNA"/>
</dbReference>
<gene>
    <name evidence="1" type="ORF">ALEPTO_LOCUS8203</name>
</gene>
<reference evidence="1" key="1">
    <citation type="submission" date="2021-06" db="EMBL/GenBank/DDBJ databases">
        <authorList>
            <person name="Kallberg Y."/>
            <person name="Tangrot J."/>
            <person name="Rosling A."/>
        </authorList>
    </citation>
    <scope>NUCLEOTIDE SEQUENCE</scope>
    <source>
        <strain evidence="1">FL130A</strain>
    </source>
</reference>
<sequence length="62" mass="7197">MSRETFAWWIQNSIYYPVHASYGYPRTTHGLKYVISLHLDRGDDPSGKSSNFNLGYNKETIL</sequence>
<protein>
    <submittedName>
        <fullName evidence="1">11301_t:CDS:1</fullName>
    </submittedName>
</protein>